<evidence type="ECO:0000313" key="6">
    <source>
        <dbReference type="EMBL" id="SMX54294.1"/>
    </source>
</evidence>
<feature type="domain" description="4Fe-4S ferredoxin-type" evidence="5">
    <location>
        <begin position="67"/>
        <end position="96"/>
    </location>
</feature>
<feature type="domain" description="4Fe-4S ferredoxin-type" evidence="5">
    <location>
        <begin position="178"/>
        <end position="208"/>
    </location>
</feature>
<dbReference type="InterPro" id="IPR017900">
    <property type="entry name" value="4Fe4S_Fe_S_CS"/>
</dbReference>
<keyword evidence="4" id="KW-0411">Iron-sulfur</keyword>
<dbReference type="EMBL" id="LT859958">
    <property type="protein sequence ID" value="SMX54294.1"/>
    <property type="molecule type" value="Genomic_DNA"/>
</dbReference>
<proteinExistence type="predicted"/>
<evidence type="ECO:0000256" key="1">
    <source>
        <dbReference type="ARBA" id="ARBA00022485"/>
    </source>
</evidence>
<name>A0A1Y6K3V0_9CHLR</name>
<keyword evidence="2" id="KW-0479">Metal-binding</keyword>
<evidence type="ECO:0000256" key="2">
    <source>
        <dbReference type="ARBA" id="ARBA00022723"/>
    </source>
</evidence>
<keyword evidence="1" id="KW-0004">4Fe-4S</keyword>
<dbReference type="KEGG" id="abat:CFX1CAM_1229"/>
<reference evidence="7" key="1">
    <citation type="submission" date="2017-05" db="EMBL/GenBank/DDBJ databases">
        <authorList>
            <person name="Kirkegaard R."/>
            <person name="Mcilroy J S."/>
        </authorList>
    </citation>
    <scope>NUCLEOTIDE SEQUENCE [LARGE SCALE GENOMIC DNA]</scope>
</reference>
<keyword evidence="3" id="KW-0408">Iron</keyword>
<dbReference type="GO" id="GO:0051539">
    <property type="term" value="F:4 iron, 4 sulfur cluster binding"/>
    <property type="evidence" value="ECO:0007669"/>
    <property type="project" value="UniProtKB-KW"/>
</dbReference>
<dbReference type="Pfam" id="PF00037">
    <property type="entry name" value="Fer4"/>
    <property type="match status" value="1"/>
</dbReference>
<feature type="domain" description="4Fe-4S ferredoxin-type" evidence="5">
    <location>
        <begin position="209"/>
        <end position="238"/>
    </location>
</feature>
<dbReference type="PANTHER" id="PTHR43687">
    <property type="entry name" value="ADENYLYLSULFATE REDUCTASE, BETA SUBUNIT"/>
    <property type="match status" value="1"/>
</dbReference>
<dbReference type="PROSITE" id="PS51379">
    <property type="entry name" value="4FE4S_FER_2"/>
    <property type="match status" value="4"/>
</dbReference>
<dbReference type="OrthoDB" id="9789936at2"/>
<dbReference type="Gene3D" id="3.30.70.20">
    <property type="match status" value="2"/>
</dbReference>
<evidence type="ECO:0000256" key="3">
    <source>
        <dbReference type="ARBA" id="ARBA00023004"/>
    </source>
</evidence>
<dbReference type="Proteomes" id="UP000195514">
    <property type="component" value="Chromosome I"/>
</dbReference>
<evidence type="ECO:0000313" key="7">
    <source>
        <dbReference type="Proteomes" id="UP000195514"/>
    </source>
</evidence>
<dbReference type="AlphaFoldDB" id="A0A1Y6K3V0"/>
<dbReference type="PANTHER" id="PTHR43687:SF4">
    <property type="entry name" value="BLR5484 PROTEIN"/>
    <property type="match status" value="1"/>
</dbReference>
<evidence type="ECO:0000256" key="4">
    <source>
        <dbReference type="ARBA" id="ARBA00023014"/>
    </source>
</evidence>
<dbReference type="PROSITE" id="PS00198">
    <property type="entry name" value="4FE4S_FER_1"/>
    <property type="match status" value="1"/>
</dbReference>
<sequence>MSSRGNTIKTRTEHLMTLERPMVTRHYLMTWDLDRCVGCQMGPTVCPKEALTHVPGEIIDGRMAVKPSVDVDPDLCVMCGICVETCTVHAISITINDQPENPVLKYNTFPEIRGNLTFDRDAFDFSLKDLVINNCPTHIISYDEDKDTMVVKYEDCIRCRQCEVASKGAFQVTQRWQGSVELHRDRCVEGCLACADVCPTRALHINSEGELVLADYFCIKCGSCMHACPIKPEFVEEEFTFESSGVSVTRTYQKLVNPEALAIKVERWRTQPTDTKSGSWIEALRKLADDKAGAVEIDRKRALRRKDLIVALRGHTLPAHPKEE</sequence>
<accession>A0A1Y6K3V0</accession>
<keyword evidence="7" id="KW-1185">Reference proteome</keyword>
<feature type="domain" description="4Fe-4S ferredoxin-type" evidence="5">
    <location>
        <begin position="27"/>
        <end position="56"/>
    </location>
</feature>
<dbReference type="InterPro" id="IPR050572">
    <property type="entry name" value="Fe-S_Ferredoxin"/>
</dbReference>
<organism evidence="6 7">
    <name type="scientific">Candidatus Brevifilum fermentans</name>
    <dbReference type="NCBI Taxonomy" id="1986204"/>
    <lineage>
        <taxon>Bacteria</taxon>
        <taxon>Bacillati</taxon>
        <taxon>Chloroflexota</taxon>
        <taxon>Anaerolineae</taxon>
        <taxon>Anaerolineales</taxon>
        <taxon>Anaerolineaceae</taxon>
        <taxon>Candidatus Brevifilum</taxon>
    </lineage>
</organism>
<evidence type="ECO:0000259" key="5">
    <source>
        <dbReference type="PROSITE" id="PS51379"/>
    </source>
</evidence>
<dbReference type="InterPro" id="IPR017896">
    <property type="entry name" value="4Fe4S_Fe-S-bd"/>
</dbReference>
<dbReference type="SUPFAM" id="SSF54862">
    <property type="entry name" value="4Fe-4S ferredoxins"/>
    <property type="match status" value="2"/>
</dbReference>
<dbReference type="RefSeq" id="WP_087862153.1">
    <property type="nucleotide sequence ID" value="NZ_LT859958.1"/>
</dbReference>
<protein>
    <recommendedName>
        <fullName evidence="5">4Fe-4S ferredoxin-type domain-containing protein</fullName>
    </recommendedName>
</protein>
<dbReference type="Gene3D" id="3.30.70.3270">
    <property type="match status" value="1"/>
</dbReference>
<dbReference type="GO" id="GO:0046872">
    <property type="term" value="F:metal ion binding"/>
    <property type="evidence" value="ECO:0007669"/>
    <property type="project" value="UniProtKB-KW"/>
</dbReference>
<dbReference type="Pfam" id="PF13237">
    <property type="entry name" value="Fer4_10"/>
    <property type="match status" value="1"/>
</dbReference>
<gene>
    <name evidence="6" type="ORF">CFX1CAM_1229</name>
</gene>